<dbReference type="OrthoDB" id="6713299at2"/>
<sequence length="130" mass="14237">MDAHLLTKIIHMSAVSLLIIAFVARAATLFVGVKNEQPNPTARKSLVAMQHLSLTVILITGVILLVMKNYDVQPWFYAKVILFIVLCSSLIKAFRKDDNILLVQRRAGIIIGAVALVGTLGLVMIKPVFA</sequence>
<dbReference type="Pfam" id="PF04247">
    <property type="entry name" value="SirB"/>
    <property type="match status" value="1"/>
</dbReference>
<dbReference type="InterPro" id="IPR007360">
    <property type="entry name" value="SirB"/>
</dbReference>
<reference evidence="1 2" key="1">
    <citation type="submission" date="2018-08" db="EMBL/GenBank/DDBJ databases">
        <title>Analysis of the genomic diversity of Mexican Acinetobacter haemolyticus clinical isolates.</title>
        <authorList>
            <person name="Castro-Jaimes S."/>
            <person name="Cevallos M.A."/>
        </authorList>
    </citation>
    <scope>NUCLEOTIDE SEQUENCE [LARGE SCALE GENOMIC DNA]</scope>
    <source>
        <strain evidence="1 2">AN43</strain>
    </source>
</reference>
<evidence type="ECO:0000313" key="2">
    <source>
        <dbReference type="Proteomes" id="UP000463868"/>
    </source>
</evidence>
<dbReference type="STRING" id="29430.AHTJS_16200"/>
<evidence type="ECO:0000313" key="1">
    <source>
        <dbReference type="EMBL" id="QHI14778.1"/>
    </source>
</evidence>
<name>A0A1L6KRN1_ACIHA</name>
<gene>
    <name evidence="1" type="ORF">AhaeAN43_16180</name>
</gene>
<proteinExistence type="predicted"/>
<dbReference type="KEGG" id="ahl:AHTJS_16200"/>
<accession>A0A1L6KRN1</accession>
<dbReference type="Proteomes" id="UP000463868">
    <property type="component" value="Chromosome"/>
</dbReference>
<organism evidence="1 2">
    <name type="scientific">Acinetobacter haemolyticus</name>
    <dbReference type="NCBI Taxonomy" id="29430"/>
    <lineage>
        <taxon>Bacteria</taxon>
        <taxon>Pseudomonadati</taxon>
        <taxon>Pseudomonadota</taxon>
        <taxon>Gammaproteobacteria</taxon>
        <taxon>Moraxellales</taxon>
        <taxon>Moraxellaceae</taxon>
        <taxon>Acinetobacter</taxon>
    </lineage>
</organism>
<dbReference type="PIRSF" id="PIRSF005610">
    <property type="entry name" value="SirB"/>
    <property type="match status" value="1"/>
</dbReference>
<dbReference type="RefSeq" id="WP_075316395.1">
    <property type="nucleotide sequence ID" value="NZ_CAXNZT010000049.1"/>
</dbReference>
<dbReference type="EMBL" id="CP031976">
    <property type="protein sequence ID" value="QHI14778.1"/>
    <property type="molecule type" value="Genomic_DNA"/>
</dbReference>
<dbReference type="AlphaFoldDB" id="A0A1L6KRN1"/>
<protein>
    <submittedName>
        <fullName evidence="1">Invasion protein expression up-regulator SirB</fullName>
    </submittedName>
</protein>